<dbReference type="Pfam" id="PF07617">
    <property type="entry name" value="DUF1579"/>
    <property type="match status" value="1"/>
</dbReference>
<name>A0A9D7QLB2_9RHOO</name>
<dbReference type="EMBL" id="JADKBR010000009">
    <property type="protein sequence ID" value="MBK8890538.1"/>
    <property type="molecule type" value="Genomic_DNA"/>
</dbReference>
<keyword evidence="1" id="KW-0732">Signal</keyword>
<evidence type="ECO:0000313" key="2">
    <source>
        <dbReference type="EMBL" id="MBK8890538.1"/>
    </source>
</evidence>
<protein>
    <submittedName>
        <fullName evidence="2">DUF1579 family protein</fullName>
    </submittedName>
</protein>
<dbReference type="Proteomes" id="UP000808146">
    <property type="component" value="Unassembled WGS sequence"/>
</dbReference>
<sequence length="202" mass="21750">MKIFDRGLCLLAVSVCLANPVFAENTGKTPPKNEATIAKALEMAMTPGEGQKRLAPMVGTFDVKIRTWVTPSGTPLESTASMVSTWVLDGRYVQSMLVGQVGGAPFSGIGYIGYDNTAKMYQTAWMDNGSTGMVWYTGNFDKSGKSATMKATVPNPLTTKPSPLELRLSIAPNGDHVTELWGHGPGAKLTRLMELTYTRSKP</sequence>
<comment type="caution">
    <text evidence="2">The sequence shown here is derived from an EMBL/GenBank/DDBJ whole genome shotgun (WGS) entry which is preliminary data.</text>
</comment>
<evidence type="ECO:0000256" key="1">
    <source>
        <dbReference type="SAM" id="SignalP"/>
    </source>
</evidence>
<gene>
    <name evidence="2" type="ORF">IPN75_09110</name>
</gene>
<evidence type="ECO:0000313" key="3">
    <source>
        <dbReference type="Proteomes" id="UP000808146"/>
    </source>
</evidence>
<reference evidence="2" key="1">
    <citation type="submission" date="2020-10" db="EMBL/GenBank/DDBJ databases">
        <title>Connecting structure to function with the recovery of over 1000 high-quality activated sludge metagenome-assembled genomes encoding full-length rRNA genes using long-read sequencing.</title>
        <authorList>
            <person name="Singleton C.M."/>
            <person name="Petriglieri F."/>
            <person name="Kristensen J.M."/>
            <person name="Kirkegaard R.H."/>
            <person name="Michaelsen T.Y."/>
            <person name="Andersen M.H."/>
            <person name="Karst S.M."/>
            <person name="Dueholm M.S."/>
            <person name="Nielsen P.H."/>
            <person name="Albertsen M."/>
        </authorList>
    </citation>
    <scope>NUCLEOTIDE SEQUENCE</scope>
    <source>
        <strain evidence="2">OdNE_18-Q3-R46-58_BAT3C.305</strain>
    </source>
</reference>
<organism evidence="2 3">
    <name type="scientific">Candidatus Dechloromonas phosphorivorans</name>
    <dbReference type="NCBI Taxonomy" id="2899244"/>
    <lineage>
        <taxon>Bacteria</taxon>
        <taxon>Pseudomonadati</taxon>
        <taxon>Pseudomonadota</taxon>
        <taxon>Betaproteobacteria</taxon>
        <taxon>Rhodocyclales</taxon>
        <taxon>Azonexaceae</taxon>
        <taxon>Dechloromonas</taxon>
    </lineage>
</organism>
<dbReference type="AlphaFoldDB" id="A0A9D7QLB2"/>
<dbReference type="InterPro" id="IPR011473">
    <property type="entry name" value="DUF1579"/>
</dbReference>
<accession>A0A9D7QLB2</accession>
<feature type="chain" id="PRO_5038495115" evidence="1">
    <location>
        <begin position="24"/>
        <end position="202"/>
    </location>
</feature>
<proteinExistence type="predicted"/>
<feature type="signal peptide" evidence="1">
    <location>
        <begin position="1"/>
        <end position="23"/>
    </location>
</feature>